<evidence type="ECO:0000259" key="3">
    <source>
        <dbReference type="Pfam" id="PF05267"/>
    </source>
</evidence>
<evidence type="ECO:0000256" key="2">
    <source>
        <dbReference type="SAM" id="SignalP"/>
    </source>
</evidence>
<feature type="region of interest" description="Disordered" evidence="1">
    <location>
        <begin position="193"/>
        <end position="212"/>
    </location>
</feature>
<dbReference type="InParanoid" id="A0A6I8UTP7"/>
<reference evidence="5" key="2">
    <citation type="submission" date="2025-08" db="UniProtKB">
        <authorList>
            <consortium name="RefSeq"/>
        </authorList>
    </citation>
    <scope>IDENTIFICATION</scope>
    <source>
        <strain evidence="5">MV-25-SWS-2005</strain>
        <tissue evidence="5">Whole body</tissue>
    </source>
</reference>
<organism evidence="4 5">
    <name type="scientific">Drosophila pseudoobscura pseudoobscura</name>
    <name type="common">Fruit fly</name>
    <dbReference type="NCBI Taxonomy" id="46245"/>
    <lineage>
        <taxon>Eukaryota</taxon>
        <taxon>Metazoa</taxon>
        <taxon>Ecdysozoa</taxon>
        <taxon>Arthropoda</taxon>
        <taxon>Hexapoda</taxon>
        <taxon>Insecta</taxon>
        <taxon>Pterygota</taxon>
        <taxon>Neoptera</taxon>
        <taxon>Endopterygota</taxon>
        <taxon>Diptera</taxon>
        <taxon>Brachycera</taxon>
        <taxon>Muscomorpha</taxon>
        <taxon>Ephydroidea</taxon>
        <taxon>Drosophilidae</taxon>
        <taxon>Drosophila</taxon>
        <taxon>Sophophora</taxon>
    </lineage>
</organism>
<dbReference type="Pfam" id="PF05267">
    <property type="entry name" value="DUF725"/>
    <property type="match status" value="1"/>
</dbReference>
<keyword evidence="4" id="KW-1185">Reference proteome</keyword>
<feature type="signal peptide" evidence="2">
    <location>
        <begin position="1"/>
        <end position="20"/>
    </location>
</feature>
<protein>
    <recommendedName>
        <fullName evidence="3">Protein TsetseEP domain-containing protein</fullName>
    </recommendedName>
</protein>
<feature type="chain" id="PRO_5026185937" description="Protein TsetseEP domain-containing protein" evidence="2">
    <location>
        <begin position="21"/>
        <end position="259"/>
    </location>
</feature>
<dbReference type="KEGG" id="dpo:4804114"/>
<dbReference type="Proteomes" id="UP000001819">
    <property type="component" value="Chromosome 3"/>
</dbReference>
<keyword evidence="2" id="KW-0732">Signal</keyword>
<feature type="compositionally biased region" description="Low complexity" evidence="1">
    <location>
        <begin position="199"/>
        <end position="212"/>
    </location>
</feature>
<sequence>MQHGLLVVILLACLAASSSSTATPTSLMSGHSRMLQLMSSTSELQRDNPTRSMACFQYYSEEFDKHLKQFEYEYGLCKEQAINQTADLYAKYNQVVYSLGNTTIEVCKALTDCTHGANALESLNCYSAQGSESVRNAYNLSSTASLYSADLTQDLQQVTFREEGCSNSSSRRYEARLDQSYIDLQNCLSGASPVPVPVPTTTTTPPSTSVISTTEDSTTQEIIPTTWNYQADPKDDGSIASDKNHRLASKIGHIIKHIV</sequence>
<feature type="domain" description="Protein TsetseEP" evidence="3">
    <location>
        <begin position="52"/>
        <end position="170"/>
    </location>
</feature>
<reference evidence="4" key="1">
    <citation type="submission" date="2024-06" db="UniProtKB">
        <authorList>
            <consortium name="RefSeq"/>
        </authorList>
    </citation>
    <scope>NUCLEOTIDE SEQUENCE [LARGE SCALE GENOMIC DNA]</scope>
    <source>
        <strain evidence="4">MV2-25</strain>
    </source>
</reference>
<evidence type="ECO:0000313" key="4">
    <source>
        <dbReference type="Proteomes" id="UP000001819"/>
    </source>
</evidence>
<evidence type="ECO:0000313" key="5">
    <source>
        <dbReference type="RefSeq" id="XP_001360726.3"/>
    </source>
</evidence>
<dbReference type="AlphaFoldDB" id="A0A6I8UTP7"/>
<dbReference type="InterPro" id="IPR007931">
    <property type="entry name" value="TsetseEP"/>
</dbReference>
<dbReference type="RefSeq" id="XP_001360726.3">
    <property type="nucleotide sequence ID" value="XM_001360689.4"/>
</dbReference>
<dbReference type="FunCoup" id="A0A6I8UTP7">
    <property type="interactions" value="78"/>
</dbReference>
<proteinExistence type="predicted"/>
<accession>A0A6I8UTP7</accession>
<evidence type="ECO:0000256" key="1">
    <source>
        <dbReference type="SAM" id="MobiDB-lite"/>
    </source>
</evidence>
<name>A0A6I8UTP7_DROPS</name>
<gene>
    <name evidence="5" type="primary">LOC4804114</name>
</gene>